<evidence type="ECO:0000256" key="2">
    <source>
        <dbReference type="ARBA" id="ARBA00010072"/>
    </source>
</evidence>
<feature type="transmembrane region" description="Helical" evidence="9">
    <location>
        <begin position="156"/>
        <end position="181"/>
    </location>
</feature>
<dbReference type="PROSITE" id="PS50928">
    <property type="entry name" value="ABC_TM1"/>
    <property type="match status" value="1"/>
</dbReference>
<protein>
    <submittedName>
        <fullName evidence="11">Polar amino acid transport system permease protein</fullName>
    </submittedName>
</protein>
<evidence type="ECO:0000256" key="1">
    <source>
        <dbReference type="ARBA" id="ARBA00004429"/>
    </source>
</evidence>
<feature type="domain" description="ABC transmembrane type-1" evidence="10">
    <location>
        <begin position="19"/>
        <end position="219"/>
    </location>
</feature>
<dbReference type="GO" id="GO:0043190">
    <property type="term" value="C:ATP-binding cassette (ABC) transporter complex"/>
    <property type="evidence" value="ECO:0007669"/>
    <property type="project" value="InterPro"/>
</dbReference>
<evidence type="ECO:0000313" key="11">
    <source>
        <dbReference type="EMBL" id="MBB6106064.1"/>
    </source>
</evidence>
<keyword evidence="8 9" id="KW-0472">Membrane</keyword>
<dbReference type="EMBL" id="JACHBW010000022">
    <property type="protein sequence ID" value="MBB6106064.1"/>
    <property type="molecule type" value="Genomic_DNA"/>
</dbReference>
<organism evidence="11 12">
    <name type="scientific">Paraburkholderia bannensis</name>
    <dbReference type="NCBI Taxonomy" id="765414"/>
    <lineage>
        <taxon>Bacteria</taxon>
        <taxon>Pseudomonadati</taxon>
        <taxon>Pseudomonadota</taxon>
        <taxon>Betaproteobacteria</taxon>
        <taxon>Burkholderiales</taxon>
        <taxon>Burkholderiaceae</taxon>
        <taxon>Paraburkholderia</taxon>
    </lineage>
</organism>
<feature type="transmembrane region" description="Helical" evidence="9">
    <location>
        <begin position="201"/>
        <end position="222"/>
    </location>
</feature>
<dbReference type="InterPro" id="IPR043429">
    <property type="entry name" value="ArtM/GltK/GlnP/TcyL/YhdX-like"/>
</dbReference>
<comment type="subcellular location">
    <subcellularLocation>
        <location evidence="1">Cell inner membrane</location>
        <topology evidence="1">Multi-pass membrane protein</topology>
    </subcellularLocation>
    <subcellularLocation>
        <location evidence="9">Cell membrane</location>
        <topology evidence="9">Multi-pass membrane protein</topology>
    </subcellularLocation>
</comment>
<keyword evidence="4" id="KW-1003">Cell membrane</keyword>
<evidence type="ECO:0000256" key="5">
    <source>
        <dbReference type="ARBA" id="ARBA00022519"/>
    </source>
</evidence>
<evidence type="ECO:0000256" key="4">
    <source>
        <dbReference type="ARBA" id="ARBA00022475"/>
    </source>
</evidence>
<evidence type="ECO:0000256" key="3">
    <source>
        <dbReference type="ARBA" id="ARBA00022448"/>
    </source>
</evidence>
<dbReference type="InterPro" id="IPR035906">
    <property type="entry name" value="MetI-like_sf"/>
</dbReference>
<keyword evidence="5" id="KW-0997">Cell inner membrane</keyword>
<dbReference type="CDD" id="cd06261">
    <property type="entry name" value="TM_PBP2"/>
    <property type="match status" value="1"/>
</dbReference>
<keyword evidence="7 9" id="KW-1133">Transmembrane helix</keyword>
<dbReference type="NCBIfam" id="TIGR01726">
    <property type="entry name" value="HEQRo_perm_3TM"/>
    <property type="match status" value="1"/>
</dbReference>
<evidence type="ECO:0000256" key="7">
    <source>
        <dbReference type="ARBA" id="ARBA00022989"/>
    </source>
</evidence>
<keyword evidence="12" id="KW-1185">Reference proteome</keyword>
<evidence type="ECO:0000256" key="6">
    <source>
        <dbReference type="ARBA" id="ARBA00022692"/>
    </source>
</evidence>
<dbReference type="RefSeq" id="WP_183730612.1">
    <property type="nucleotide sequence ID" value="NZ_JACHBW010000022.1"/>
</dbReference>
<evidence type="ECO:0000313" key="12">
    <source>
        <dbReference type="Proteomes" id="UP000571554"/>
    </source>
</evidence>
<evidence type="ECO:0000259" key="10">
    <source>
        <dbReference type="PROSITE" id="PS50928"/>
    </source>
</evidence>
<reference evidence="11 12" key="1">
    <citation type="submission" date="2020-08" db="EMBL/GenBank/DDBJ databases">
        <title>Above-ground endophytic microbial communities from plants in different locations in the United States.</title>
        <authorList>
            <person name="Frank C."/>
        </authorList>
    </citation>
    <scope>NUCLEOTIDE SEQUENCE [LARGE SCALE GENOMIC DNA]</scope>
    <source>
        <strain evidence="11 12">WP4_2_2</strain>
    </source>
</reference>
<dbReference type="SUPFAM" id="SSF161098">
    <property type="entry name" value="MetI-like"/>
    <property type="match status" value="1"/>
</dbReference>
<sequence>MFSLAFLTGTVMPKLIEAVPTTLSLTFVSGAASLAMGVPLALAAGARKMVWRWPARTWITLIRGTPLLVQIYLLYYGFGQILPREWMRDSWASPFLRDAWWYAVVALAINESAYVATILRGAIAGVPAGEVEAGYAFGMSRWRVLRSIVGPRALRLALPALIGETILLMKSTVLASTITVFDVLGTANTLRFETLRVYEPLAGAAMVYVVLVVALTWPASLLEKRLNRYLVRDVAGGNARRARRGARVDAFGVLR</sequence>
<keyword evidence="3 9" id="KW-0813">Transport</keyword>
<dbReference type="GO" id="GO:0006865">
    <property type="term" value="P:amino acid transport"/>
    <property type="evidence" value="ECO:0007669"/>
    <property type="project" value="TreeGrafter"/>
</dbReference>
<dbReference type="InterPro" id="IPR000515">
    <property type="entry name" value="MetI-like"/>
</dbReference>
<feature type="transmembrane region" description="Helical" evidence="9">
    <location>
        <begin position="99"/>
        <end position="119"/>
    </location>
</feature>
<dbReference type="Pfam" id="PF00528">
    <property type="entry name" value="BPD_transp_1"/>
    <property type="match status" value="1"/>
</dbReference>
<proteinExistence type="inferred from homology"/>
<name>A0A7W9WVT9_9BURK</name>
<dbReference type="InterPro" id="IPR010065">
    <property type="entry name" value="AA_ABC_transptr_permease_3TM"/>
</dbReference>
<gene>
    <name evidence="11" type="ORF">F4827_005934</name>
</gene>
<dbReference type="PANTHER" id="PTHR30614">
    <property type="entry name" value="MEMBRANE COMPONENT OF AMINO ACID ABC TRANSPORTER"/>
    <property type="match status" value="1"/>
</dbReference>
<evidence type="ECO:0000256" key="9">
    <source>
        <dbReference type="RuleBase" id="RU363032"/>
    </source>
</evidence>
<dbReference type="AlphaFoldDB" id="A0A7W9WVT9"/>
<feature type="transmembrane region" description="Helical" evidence="9">
    <location>
        <begin position="28"/>
        <end position="46"/>
    </location>
</feature>
<comment type="similarity">
    <text evidence="2">Belongs to the binding-protein-dependent transport system permease family. HisMQ subfamily.</text>
</comment>
<feature type="transmembrane region" description="Helical" evidence="9">
    <location>
        <begin position="58"/>
        <end position="79"/>
    </location>
</feature>
<dbReference type="GO" id="GO:0022857">
    <property type="term" value="F:transmembrane transporter activity"/>
    <property type="evidence" value="ECO:0007669"/>
    <property type="project" value="InterPro"/>
</dbReference>
<dbReference type="PANTHER" id="PTHR30614:SF10">
    <property type="entry name" value="ARGININE ABC TRANSPORTER PERMEASE PROTEIN ARTM"/>
    <property type="match status" value="1"/>
</dbReference>
<accession>A0A7W9WVT9</accession>
<evidence type="ECO:0000256" key="8">
    <source>
        <dbReference type="ARBA" id="ARBA00023136"/>
    </source>
</evidence>
<dbReference type="Proteomes" id="UP000571554">
    <property type="component" value="Unassembled WGS sequence"/>
</dbReference>
<keyword evidence="6 9" id="KW-0812">Transmembrane</keyword>
<dbReference type="Gene3D" id="1.10.3720.10">
    <property type="entry name" value="MetI-like"/>
    <property type="match status" value="1"/>
</dbReference>
<comment type="caution">
    <text evidence="11">The sequence shown here is derived from an EMBL/GenBank/DDBJ whole genome shotgun (WGS) entry which is preliminary data.</text>
</comment>